<dbReference type="EMBL" id="UOEP01000134">
    <property type="protein sequence ID" value="VAW21047.1"/>
    <property type="molecule type" value="Genomic_DNA"/>
</dbReference>
<feature type="transmembrane region" description="Helical" evidence="6">
    <location>
        <begin position="424"/>
        <end position="446"/>
    </location>
</feature>
<dbReference type="InterPro" id="IPR007816">
    <property type="entry name" value="ResB-like_domain"/>
</dbReference>
<accession>A0A3B0U6C2</accession>
<feature type="domain" description="Cytochrome c assembly protein" evidence="7">
    <location>
        <begin position="791"/>
        <end position="995"/>
    </location>
</feature>
<gene>
    <name evidence="9" type="ORF">MNBD_BACTEROID01-1744</name>
</gene>
<feature type="transmembrane region" description="Helical" evidence="6">
    <location>
        <begin position="797"/>
        <end position="813"/>
    </location>
</feature>
<feature type="transmembrane region" description="Helical" evidence="6">
    <location>
        <begin position="763"/>
        <end position="785"/>
    </location>
</feature>
<name>A0A3B0U6C2_9ZZZZ</name>
<feature type="transmembrane region" description="Helical" evidence="6">
    <location>
        <begin position="901"/>
        <end position="922"/>
    </location>
</feature>
<dbReference type="InterPro" id="IPR002541">
    <property type="entry name" value="Cyt_c_assembly"/>
</dbReference>
<dbReference type="GO" id="GO:0017004">
    <property type="term" value="P:cytochrome complex assembly"/>
    <property type="evidence" value="ECO:0007669"/>
    <property type="project" value="UniProtKB-KW"/>
</dbReference>
<feature type="transmembrane region" description="Helical" evidence="6">
    <location>
        <begin position="852"/>
        <end position="880"/>
    </location>
</feature>
<evidence type="ECO:0000256" key="2">
    <source>
        <dbReference type="ARBA" id="ARBA00022692"/>
    </source>
</evidence>
<feature type="transmembrane region" description="Helical" evidence="6">
    <location>
        <begin position="78"/>
        <end position="98"/>
    </location>
</feature>
<feature type="transmembrane region" description="Helical" evidence="6">
    <location>
        <begin position="942"/>
        <end position="960"/>
    </location>
</feature>
<feature type="domain" description="ResB-like" evidence="8">
    <location>
        <begin position="74"/>
        <end position="118"/>
    </location>
</feature>
<evidence type="ECO:0000256" key="4">
    <source>
        <dbReference type="ARBA" id="ARBA00022989"/>
    </source>
</evidence>
<keyword evidence="2 6" id="KW-0812">Transmembrane</keyword>
<keyword evidence="4 6" id="KW-1133">Transmembrane helix</keyword>
<feature type="transmembrane region" description="Helical" evidence="6">
    <location>
        <begin position="820"/>
        <end position="840"/>
    </location>
</feature>
<evidence type="ECO:0000259" key="8">
    <source>
        <dbReference type="Pfam" id="PF05140"/>
    </source>
</evidence>
<evidence type="ECO:0000256" key="5">
    <source>
        <dbReference type="ARBA" id="ARBA00023136"/>
    </source>
</evidence>
<dbReference type="GO" id="GO:0020037">
    <property type="term" value="F:heme binding"/>
    <property type="evidence" value="ECO:0007669"/>
    <property type="project" value="InterPro"/>
</dbReference>
<feature type="transmembrane region" description="Helical" evidence="6">
    <location>
        <begin position="467"/>
        <end position="485"/>
    </location>
</feature>
<protein>
    <submittedName>
        <fullName evidence="9">Cytochrome C-type biogenesis protein</fullName>
    </submittedName>
</protein>
<evidence type="ECO:0000256" key="3">
    <source>
        <dbReference type="ARBA" id="ARBA00022748"/>
    </source>
</evidence>
<comment type="subcellular location">
    <subcellularLocation>
        <location evidence="1">Membrane</location>
        <topology evidence="1">Multi-pass membrane protein</topology>
    </subcellularLocation>
</comment>
<dbReference type="Pfam" id="PF01578">
    <property type="entry name" value="Cytochrom_C_asm"/>
    <property type="match status" value="1"/>
</dbReference>
<dbReference type="PANTHER" id="PTHR30071:SF1">
    <property type="entry name" value="CYTOCHROME B_B6 PROTEIN-RELATED"/>
    <property type="match status" value="1"/>
</dbReference>
<proteinExistence type="predicted"/>
<keyword evidence="5 6" id="KW-0472">Membrane</keyword>
<feature type="transmembrane region" description="Helical" evidence="6">
    <location>
        <begin position="1007"/>
        <end position="1026"/>
    </location>
</feature>
<evidence type="ECO:0000313" key="9">
    <source>
        <dbReference type="EMBL" id="VAW21047.1"/>
    </source>
</evidence>
<organism evidence="9">
    <name type="scientific">hydrothermal vent metagenome</name>
    <dbReference type="NCBI Taxonomy" id="652676"/>
    <lineage>
        <taxon>unclassified sequences</taxon>
        <taxon>metagenomes</taxon>
        <taxon>ecological metagenomes</taxon>
    </lineage>
</organism>
<evidence type="ECO:0000256" key="1">
    <source>
        <dbReference type="ARBA" id="ARBA00004141"/>
    </source>
</evidence>
<reference evidence="9" key="1">
    <citation type="submission" date="2018-06" db="EMBL/GenBank/DDBJ databases">
        <authorList>
            <person name="Zhirakovskaya E."/>
        </authorList>
    </citation>
    <scope>NUCLEOTIDE SEQUENCE</scope>
</reference>
<feature type="transmembrane region" description="Helical" evidence="6">
    <location>
        <begin position="967"/>
        <end position="987"/>
    </location>
</feature>
<feature type="transmembrane region" description="Helical" evidence="6">
    <location>
        <begin position="732"/>
        <end position="751"/>
    </location>
</feature>
<dbReference type="PANTHER" id="PTHR30071">
    <property type="entry name" value="HEME EXPORTER PROTEIN C"/>
    <property type="match status" value="1"/>
</dbReference>
<dbReference type="InterPro" id="IPR045062">
    <property type="entry name" value="Cyt_c_biogenesis_CcsA/CcmC"/>
</dbReference>
<evidence type="ECO:0000256" key="6">
    <source>
        <dbReference type="SAM" id="Phobius"/>
    </source>
</evidence>
<feature type="transmembrane region" description="Helical" evidence="6">
    <location>
        <begin position="7"/>
        <end position="29"/>
    </location>
</feature>
<dbReference type="Pfam" id="PF05140">
    <property type="entry name" value="ResB"/>
    <property type="match status" value="2"/>
</dbReference>
<dbReference type="GO" id="GO:0005886">
    <property type="term" value="C:plasma membrane"/>
    <property type="evidence" value="ECO:0007669"/>
    <property type="project" value="TreeGrafter"/>
</dbReference>
<dbReference type="AlphaFoldDB" id="A0A3B0U6C2"/>
<keyword evidence="3" id="KW-0201">Cytochrome c-type biogenesis</keyword>
<sequence length="1038" mass="117248">MKKVISFVFSMFFTGLLLVFFAISIGYATFIENDYGATTAKILVYNSRWMEILYLLLAVNLIGSMFKYKLVTKKKWSILLFHIAFLVILIGAGITRYFGYEGTLILAEGETKNEIISDATFIQLEATGSHSTIKFEDEVKFSQNTHNKYSRPFHIDGHSVELKLIDFAENVKETLVEDINGAPVLSIISSGPHTGRMDFILYEGIQKELGSYTFTYGWADLPSAVMFTVGKDGINVIAHDTITRVGIRDVQELKLPPDARHQVQTNIMYRIGDYNFLIRKALRKGNVVLSKVESPQSGAWDAIRLGLTIDGYKKELIIKGKDGYVGTQTIFEKGGIRLKISYGAKIIPLPFSIHLHDFQLERYPGSNSPSSFASEVTLIDPSKNLEMPFRIFMNNILKYRGFRFFQSSYTKDEKGTILSVNNDFWGTFITYLGYLLMTIGMILTLLNKNSHFRQTMRKLAKLKMKHLNSFLLILAFSGFCTVSNAQGGSSGMKPLNIEKAQIKAFGELLVQDNQGRIKPINSLASKIVRKLTRKNSFNNMSPTHVLLDMTSNPSKWYSIPILKVSHSDLRKSLGIKGKFASFNDLVKERNHGGYLLREMVNEAYQKKPVGRNKLDKEVMNVDERVNVLMQVFNGSFMKVFPVPGDTYHKWVTAREATKYVKGEDATFIKEAFPKYYTALYEAEQTGDYKLADFYLSQIKEFQHKYGKKVIPSENKVKLEVFYNNLNIFSKLAMYYIIAGLILLIIHFVKIFKPGVSLKIPIRVVTGIIILLFLAHTAGLGIRWYIAGHAPWSNGYESMIYVGWATLLSGLIFMKRSPITLAATTVLASLALFVAGMSWMNPEITNLVPVLKSYWLIVHVAIITASYGFLALGALLGFLNLNLMIFRNRGNEQKLNLTIKEMCYIIEVTLIIGLFMMTIGSFLGAVWANESWGRYWGWDPKETWSLITILVYTFALHMRKITGFRGQFALSTAALISISSVLMTYFGVNYYLSGLHSYGQGDPPPIPNGVYIALVVVVIVISGAYIANRRFILKAHQTE</sequence>
<evidence type="ECO:0000259" key="7">
    <source>
        <dbReference type="Pfam" id="PF01578"/>
    </source>
</evidence>
<feature type="domain" description="ResB-like" evidence="8">
    <location>
        <begin position="326"/>
        <end position="416"/>
    </location>
</feature>
<feature type="transmembrane region" description="Helical" evidence="6">
    <location>
        <begin position="49"/>
        <end position="66"/>
    </location>
</feature>